<organism evidence="12 13">
    <name type="scientific">Piscinibacter koreensis</name>
    <dbReference type="NCBI Taxonomy" id="2742824"/>
    <lineage>
        <taxon>Bacteria</taxon>
        <taxon>Pseudomonadati</taxon>
        <taxon>Pseudomonadota</taxon>
        <taxon>Betaproteobacteria</taxon>
        <taxon>Burkholderiales</taxon>
        <taxon>Sphaerotilaceae</taxon>
        <taxon>Piscinibacter</taxon>
    </lineage>
</organism>
<evidence type="ECO:0000256" key="9">
    <source>
        <dbReference type="PROSITE-ProRule" id="PRU01091"/>
    </source>
</evidence>
<evidence type="ECO:0000259" key="11">
    <source>
        <dbReference type="PROSITE" id="PS51755"/>
    </source>
</evidence>
<dbReference type="Proteomes" id="UP000529637">
    <property type="component" value="Unassembled WGS sequence"/>
</dbReference>
<dbReference type="PROSITE" id="PS51755">
    <property type="entry name" value="OMPR_PHOB"/>
    <property type="match status" value="1"/>
</dbReference>
<keyword evidence="6 9" id="KW-0238">DNA-binding</keyword>
<keyword evidence="3 8" id="KW-0597">Phosphoprotein</keyword>
<dbReference type="GO" id="GO:0032993">
    <property type="term" value="C:protein-DNA complex"/>
    <property type="evidence" value="ECO:0007669"/>
    <property type="project" value="TreeGrafter"/>
</dbReference>
<dbReference type="PROSITE" id="PS50110">
    <property type="entry name" value="RESPONSE_REGULATORY"/>
    <property type="match status" value="1"/>
</dbReference>
<dbReference type="FunFam" id="3.40.50.2300:FF:000001">
    <property type="entry name" value="DNA-binding response regulator PhoB"/>
    <property type="match status" value="1"/>
</dbReference>
<dbReference type="GO" id="GO:0000156">
    <property type="term" value="F:phosphorelay response regulator activity"/>
    <property type="evidence" value="ECO:0007669"/>
    <property type="project" value="TreeGrafter"/>
</dbReference>
<evidence type="ECO:0000256" key="7">
    <source>
        <dbReference type="ARBA" id="ARBA00023163"/>
    </source>
</evidence>
<keyword evidence="13" id="KW-1185">Reference proteome</keyword>
<accession>A0A7Y6TY05</accession>
<keyword evidence="7" id="KW-0804">Transcription</keyword>
<dbReference type="Gene3D" id="1.10.10.10">
    <property type="entry name" value="Winged helix-like DNA-binding domain superfamily/Winged helix DNA-binding domain"/>
    <property type="match status" value="1"/>
</dbReference>
<evidence type="ECO:0000313" key="13">
    <source>
        <dbReference type="Proteomes" id="UP000529637"/>
    </source>
</evidence>
<dbReference type="InterPro" id="IPR016032">
    <property type="entry name" value="Sig_transdc_resp-reg_C-effctor"/>
</dbReference>
<feature type="domain" description="Response regulatory" evidence="10">
    <location>
        <begin position="12"/>
        <end position="126"/>
    </location>
</feature>
<feature type="modified residue" description="4-aspartylphosphate" evidence="8">
    <location>
        <position position="61"/>
    </location>
</feature>
<feature type="domain" description="OmpR/PhoB-type" evidence="11">
    <location>
        <begin position="142"/>
        <end position="241"/>
    </location>
</feature>
<evidence type="ECO:0000313" key="12">
    <source>
        <dbReference type="EMBL" id="NUZ07713.1"/>
    </source>
</evidence>
<proteinExistence type="predicted"/>
<keyword evidence="4" id="KW-0902">Two-component regulatory system</keyword>
<sequence length="245" mass="27429">MNTAAANGRPDRIAVVDDDARIRDLLRRYLTQEGFEVLLAEDAKALNRLLTRETVNLIVLDLMLPGEDGLSICRRLRAANDGTPIIMLTAKVEDVDRIVGLEVGADDYLPKPFNPRELLARIHAVLRRRPAIEAPGAPSLEAQSVTFGPFTFDLALRRLSKDGEQIALTTGEFSMLKALVRHPRQPLSRDKLAQLARGREFEPFDRSLDVQISRLRKLIEPDPAQPRYIQTVWGVGYVFVPDEAA</sequence>
<dbReference type="GO" id="GO:0005829">
    <property type="term" value="C:cytosol"/>
    <property type="evidence" value="ECO:0007669"/>
    <property type="project" value="TreeGrafter"/>
</dbReference>
<dbReference type="RefSeq" id="WP_176070563.1">
    <property type="nucleotide sequence ID" value="NZ_JABWMJ010000009.1"/>
</dbReference>
<dbReference type="GO" id="GO:0000976">
    <property type="term" value="F:transcription cis-regulatory region binding"/>
    <property type="evidence" value="ECO:0007669"/>
    <property type="project" value="TreeGrafter"/>
</dbReference>
<reference evidence="12 13" key="1">
    <citation type="submission" date="2020-06" db="EMBL/GenBank/DDBJ databases">
        <title>Schlegella sp. ID0723 isolated from air conditioner.</title>
        <authorList>
            <person name="Kim D.Y."/>
            <person name="Kim D.-U."/>
        </authorList>
    </citation>
    <scope>NUCLEOTIDE SEQUENCE [LARGE SCALE GENOMIC DNA]</scope>
    <source>
        <strain evidence="12 13">ID0723</strain>
    </source>
</reference>
<dbReference type="InterPro" id="IPR036388">
    <property type="entry name" value="WH-like_DNA-bd_sf"/>
</dbReference>
<dbReference type="InterPro" id="IPR011006">
    <property type="entry name" value="CheY-like_superfamily"/>
</dbReference>
<dbReference type="InterPro" id="IPR001789">
    <property type="entry name" value="Sig_transdc_resp-reg_receiver"/>
</dbReference>
<dbReference type="InterPro" id="IPR001867">
    <property type="entry name" value="OmpR/PhoB-type_DNA-bd"/>
</dbReference>
<dbReference type="PANTHER" id="PTHR48111:SF4">
    <property type="entry name" value="DNA-BINDING DUAL TRANSCRIPTIONAL REGULATOR OMPR"/>
    <property type="match status" value="1"/>
</dbReference>
<evidence type="ECO:0000256" key="1">
    <source>
        <dbReference type="ARBA" id="ARBA00004496"/>
    </source>
</evidence>
<protein>
    <submittedName>
        <fullName evidence="12">Two-component system response regulator OmpR</fullName>
    </submittedName>
</protein>
<dbReference type="FunFam" id="1.10.10.10:FF:000099">
    <property type="entry name" value="Two-component system response regulator TorR"/>
    <property type="match status" value="1"/>
</dbReference>
<dbReference type="Pfam" id="PF00486">
    <property type="entry name" value="Trans_reg_C"/>
    <property type="match status" value="1"/>
</dbReference>
<dbReference type="SMART" id="SM00448">
    <property type="entry name" value="REC"/>
    <property type="match status" value="1"/>
</dbReference>
<dbReference type="EMBL" id="JABWMJ010000009">
    <property type="protein sequence ID" value="NUZ07713.1"/>
    <property type="molecule type" value="Genomic_DNA"/>
</dbReference>
<keyword evidence="5" id="KW-0805">Transcription regulation</keyword>
<gene>
    <name evidence="12" type="primary">ompR</name>
    <name evidence="12" type="ORF">HQN59_18275</name>
</gene>
<evidence type="ECO:0000256" key="4">
    <source>
        <dbReference type="ARBA" id="ARBA00023012"/>
    </source>
</evidence>
<dbReference type="InterPro" id="IPR039420">
    <property type="entry name" value="WalR-like"/>
</dbReference>
<evidence type="ECO:0000256" key="2">
    <source>
        <dbReference type="ARBA" id="ARBA00022490"/>
    </source>
</evidence>
<keyword evidence="2" id="KW-0963">Cytoplasm</keyword>
<name>A0A7Y6TY05_9BURK</name>
<evidence type="ECO:0000256" key="8">
    <source>
        <dbReference type="PROSITE-ProRule" id="PRU00169"/>
    </source>
</evidence>
<dbReference type="PANTHER" id="PTHR48111">
    <property type="entry name" value="REGULATOR OF RPOS"/>
    <property type="match status" value="1"/>
</dbReference>
<comment type="subcellular location">
    <subcellularLocation>
        <location evidence="1">Cytoplasm</location>
    </subcellularLocation>
</comment>
<dbReference type="NCBIfam" id="NF007005">
    <property type="entry name" value="PRK09468.1"/>
    <property type="match status" value="1"/>
</dbReference>
<evidence type="ECO:0000256" key="5">
    <source>
        <dbReference type="ARBA" id="ARBA00023015"/>
    </source>
</evidence>
<dbReference type="SUPFAM" id="SSF52172">
    <property type="entry name" value="CheY-like"/>
    <property type="match status" value="1"/>
</dbReference>
<dbReference type="GO" id="GO:0006355">
    <property type="term" value="P:regulation of DNA-templated transcription"/>
    <property type="evidence" value="ECO:0007669"/>
    <property type="project" value="InterPro"/>
</dbReference>
<comment type="caution">
    <text evidence="12">The sequence shown here is derived from an EMBL/GenBank/DDBJ whole genome shotgun (WGS) entry which is preliminary data.</text>
</comment>
<dbReference type="Gene3D" id="3.40.50.2300">
    <property type="match status" value="1"/>
</dbReference>
<evidence type="ECO:0000256" key="6">
    <source>
        <dbReference type="ARBA" id="ARBA00023125"/>
    </source>
</evidence>
<feature type="DNA-binding region" description="OmpR/PhoB-type" evidence="9">
    <location>
        <begin position="142"/>
        <end position="241"/>
    </location>
</feature>
<dbReference type="SUPFAM" id="SSF46894">
    <property type="entry name" value="C-terminal effector domain of the bipartite response regulators"/>
    <property type="match status" value="1"/>
</dbReference>
<dbReference type="Pfam" id="PF00072">
    <property type="entry name" value="Response_reg"/>
    <property type="match status" value="1"/>
</dbReference>
<dbReference type="Gene3D" id="6.10.250.690">
    <property type="match status" value="1"/>
</dbReference>
<evidence type="ECO:0000256" key="3">
    <source>
        <dbReference type="ARBA" id="ARBA00022553"/>
    </source>
</evidence>
<dbReference type="AlphaFoldDB" id="A0A7Y6TY05"/>
<dbReference type="SMART" id="SM00862">
    <property type="entry name" value="Trans_reg_C"/>
    <property type="match status" value="1"/>
</dbReference>
<dbReference type="CDD" id="cd00383">
    <property type="entry name" value="trans_reg_C"/>
    <property type="match status" value="1"/>
</dbReference>
<evidence type="ECO:0000259" key="10">
    <source>
        <dbReference type="PROSITE" id="PS50110"/>
    </source>
</evidence>